<dbReference type="InterPro" id="IPR011711">
    <property type="entry name" value="GntR_C"/>
</dbReference>
<dbReference type="InterPro" id="IPR008920">
    <property type="entry name" value="TF_FadR/GntR_C"/>
</dbReference>
<evidence type="ECO:0000256" key="3">
    <source>
        <dbReference type="ARBA" id="ARBA00023163"/>
    </source>
</evidence>
<dbReference type="Pfam" id="PF07729">
    <property type="entry name" value="FCD"/>
    <property type="match status" value="1"/>
</dbReference>
<organism evidence="5 6">
    <name type="scientific">Enterococcus avium</name>
    <name type="common">Streptococcus avium</name>
    <dbReference type="NCBI Taxonomy" id="33945"/>
    <lineage>
        <taxon>Bacteria</taxon>
        <taxon>Bacillati</taxon>
        <taxon>Bacillota</taxon>
        <taxon>Bacilli</taxon>
        <taxon>Lactobacillales</taxon>
        <taxon>Enterococcaceae</taxon>
        <taxon>Enterococcus</taxon>
    </lineage>
</organism>
<dbReference type="GO" id="GO:0003700">
    <property type="term" value="F:DNA-binding transcription factor activity"/>
    <property type="evidence" value="ECO:0007669"/>
    <property type="project" value="InterPro"/>
</dbReference>
<dbReference type="PROSITE" id="PS50949">
    <property type="entry name" value="HTH_GNTR"/>
    <property type="match status" value="1"/>
</dbReference>
<evidence type="ECO:0000256" key="2">
    <source>
        <dbReference type="ARBA" id="ARBA00023125"/>
    </source>
</evidence>
<protein>
    <recommendedName>
        <fullName evidence="4">HTH gntR-type domain-containing protein</fullName>
    </recommendedName>
</protein>
<dbReference type="Proteomes" id="UP000316316">
    <property type="component" value="Unassembled WGS sequence"/>
</dbReference>
<dbReference type="InterPro" id="IPR036388">
    <property type="entry name" value="WH-like_DNA-bd_sf"/>
</dbReference>
<evidence type="ECO:0000256" key="1">
    <source>
        <dbReference type="ARBA" id="ARBA00023015"/>
    </source>
</evidence>
<dbReference type="InterPro" id="IPR036390">
    <property type="entry name" value="WH_DNA-bd_sf"/>
</dbReference>
<dbReference type="SUPFAM" id="SSF46785">
    <property type="entry name" value="Winged helix' DNA-binding domain"/>
    <property type="match status" value="1"/>
</dbReference>
<dbReference type="PANTHER" id="PTHR43537:SF24">
    <property type="entry name" value="GLUCONATE OPERON TRANSCRIPTIONAL REPRESSOR"/>
    <property type="match status" value="1"/>
</dbReference>
<evidence type="ECO:0000313" key="5">
    <source>
        <dbReference type="EMBL" id="TRZ34246.1"/>
    </source>
</evidence>
<evidence type="ECO:0000313" key="6">
    <source>
        <dbReference type="Proteomes" id="UP000316316"/>
    </source>
</evidence>
<proteinExistence type="predicted"/>
<reference evidence="5 6" key="1">
    <citation type="submission" date="2017-10" db="EMBL/GenBank/DDBJ databases">
        <title>FDA dAtabase for Regulatory Grade micrObial Sequences (FDA-ARGOS): Supporting development and validation of Infectious Disease Dx tests.</title>
        <authorList>
            <person name="Campos J."/>
            <person name="Goldberg B."/>
            <person name="Tallon L.J."/>
            <person name="Sadzewicz L."/>
            <person name="Sengamalay N."/>
            <person name="Ott S."/>
            <person name="Godinez A."/>
            <person name="Nagaraj S."/>
            <person name="Vyas G."/>
            <person name="Aluvathingal J."/>
            <person name="Nadendla S."/>
            <person name="Geyer C."/>
            <person name="Nandy P."/>
            <person name="Hobson J."/>
            <person name="Sichtig H."/>
        </authorList>
    </citation>
    <scope>NUCLEOTIDE SEQUENCE [LARGE SCALE GENOMIC DNA]</scope>
    <source>
        <strain evidence="5 6">FDAARGOS_185</strain>
    </source>
</reference>
<sequence>MIDAEKFEKIKKEHPFFSITELIYLFLREEIIHLHLPPKQKLNESRIASSLAISRTPVRKALDQLLEEFLVEKNGKLYTVSSMSKSESLMLCEARIAIEGHAVFLATSNINLSQLKRLEELTVTYEQVNLEDGSWEYAECDHDFHNLLIEAAENLHISQMYETMELRLRHYRHCLISEIGKEQLRPILDKSARNHRAILNAIKLGFADQAKALIEKDIKGMYEVFFQWR</sequence>
<keyword evidence="1" id="KW-0805">Transcription regulation</keyword>
<keyword evidence="3" id="KW-0804">Transcription</keyword>
<name>A0A8B5W4N3_ENTAV</name>
<dbReference type="EMBL" id="PDXQ01000001">
    <property type="protein sequence ID" value="TRZ34246.1"/>
    <property type="molecule type" value="Genomic_DNA"/>
</dbReference>
<feature type="domain" description="HTH gntR-type" evidence="4">
    <location>
        <begin position="17"/>
        <end position="83"/>
    </location>
</feature>
<dbReference type="GO" id="GO:0003677">
    <property type="term" value="F:DNA binding"/>
    <property type="evidence" value="ECO:0007669"/>
    <property type="project" value="UniProtKB-KW"/>
</dbReference>
<gene>
    <name evidence="5" type="ORF">AUF17_09240</name>
</gene>
<comment type="caution">
    <text evidence="5">The sequence shown here is derived from an EMBL/GenBank/DDBJ whole genome shotgun (WGS) entry which is preliminary data.</text>
</comment>
<accession>A0A8B5W4N3</accession>
<dbReference type="AlphaFoldDB" id="A0A8B5W4N3"/>
<dbReference type="Gene3D" id="1.10.10.10">
    <property type="entry name" value="Winged helix-like DNA-binding domain superfamily/Winged helix DNA-binding domain"/>
    <property type="match status" value="1"/>
</dbReference>
<dbReference type="SMART" id="SM00895">
    <property type="entry name" value="FCD"/>
    <property type="match status" value="1"/>
</dbReference>
<dbReference type="RefSeq" id="WP_144324958.1">
    <property type="nucleotide sequence ID" value="NZ_JAJCJG010000034.1"/>
</dbReference>
<keyword evidence="2" id="KW-0238">DNA-binding</keyword>
<dbReference type="SMART" id="SM00345">
    <property type="entry name" value="HTH_GNTR"/>
    <property type="match status" value="1"/>
</dbReference>
<dbReference type="SUPFAM" id="SSF48008">
    <property type="entry name" value="GntR ligand-binding domain-like"/>
    <property type="match status" value="1"/>
</dbReference>
<dbReference type="Gene3D" id="1.20.120.530">
    <property type="entry name" value="GntR ligand-binding domain-like"/>
    <property type="match status" value="1"/>
</dbReference>
<dbReference type="PANTHER" id="PTHR43537">
    <property type="entry name" value="TRANSCRIPTIONAL REGULATOR, GNTR FAMILY"/>
    <property type="match status" value="1"/>
</dbReference>
<dbReference type="Pfam" id="PF00392">
    <property type="entry name" value="GntR"/>
    <property type="match status" value="1"/>
</dbReference>
<evidence type="ECO:0000259" key="4">
    <source>
        <dbReference type="PROSITE" id="PS50949"/>
    </source>
</evidence>
<dbReference type="InterPro" id="IPR000524">
    <property type="entry name" value="Tscrpt_reg_HTH_GntR"/>
</dbReference>